<evidence type="ECO:0000313" key="3">
    <source>
        <dbReference type="Proteomes" id="UP000037035"/>
    </source>
</evidence>
<sequence>MLLLPEGGQSSGEKCRAYKAKCQKERQLNANLNLSGTAHLPDHFKYQPQCHVFILHQSFIFWADQSRKKIIAIVKFYLFSTMDPSLKSRYQCLSQNLISKIAYQNPNQSNGPRYAGKMYNLGWRKGYEEASKIGITGIAAKVAKDPDRYCNLQSHGPKKTPSLANSSTWFPVLCLINSRSNTMPLNHPDWNPTSKKILMVLLAIYPSISAALPANPTKKMMPHSSHFSLKGGELIFPDDSCGIKLSGFNGIVKCSWKTTANSHLTLLSNTPSKSLHTHMGLSCQLPKETQAAL</sequence>
<dbReference type="EMBL" id="LAVV01007124">
    <property type="protein sequence ID" value="KNZ57032.1"/>
    <property type="molecule type" value="Genomic_DNA"/>
</dbReference>
<reference evidence="2 3" key="1">
    <citation type="submission" date="2015-08" db="EMBL/GenBank/DDBJ databases">
        <title>Next Generation Sequencing and Analysis of the Genome of Puccinia sorghi L Schw, the Causal Agent of Maize Common Rust.</title>
        <authorList>
            <person name="Rochi L."/>
            <person name="Burguener G."/>
            <person name="Darino M."/>
            <person name="Turjanski A."/>
            <person name="Kreff E."/>
            <person name="Dieguez M.J."/>
            <person name="Sacco F."/>
        </authorList>
    </citation>
    <scope>NUCLEOTIDE SEQUENCE [LARGE SCALE GENOMIC DNA]</scope>
    <source>
        <strain evidence="2 3">RO10H11247</strain>
    </source>
</reference>
<comment type="caution">
    <text evidence="2">The sequence shown here is derived from an EMBL/GenBank/DDBJ whole genome shotgun (WGS) entry which is preliminary data.</text>
</comment>
<proteinExistence type="predicted"/>
<gene>
    <name evidence="2" type="ORF">VP01_2259g4</name>
</gene>
<evidence type="ECO:0000313" key="2">
    <source>
        <dbReference type="EMBL" id="KNZ57032.1"/>
    </source>
</evidence>
<dbReference type="Proteomes" id="UP000037035">
    <property type="component" value="Unassembled WGS sequence"/>
</dbReference>
<accession>A0A0L6V922</accession>
<feature type="domain" description="Tet-like 2OG-Fe(II) oxygenase" evidence="1">
    <location>
        <begin position="84"/>
        <end position="158"/>
    </location>
</feature>
<protein>
    <recommendedName>
        <fullName evidence="1">Tet-like 2OG-Fe(II) oxygenase domain-containing protein</fullName>
    </recommendedName>
</protein>
<dbReference type="Pfam" id="PF20515">
    <property type="entry name" value="2OG-FeII_Oxy_6"/>
    <property type="match status" value="2"/>
</dbReference>
<dbReference type="VEuPathDB" id="FungiDB:VP01_2259g4"/>
<evidence type="ECO:0000259" key="1">
    <source>
        <dbReference type="Pfam" id="PF20515"/>
    </source>
</evidence>
<keyword evidence="3" id="KW-1185">Reference proteome</keyword>
<dbReference type="InterPro" id="IPR046798">
    <property type="entry name" value="2OG-FeII_Oxy_6"/>
</dbReference>
<dbReference type="AlphaFoldDB" id="A0A0L6V922"/>
<feature type="domain" description="Tet-like 2OG-Fe(II) oxygenase" evidence="1">
    <location>
        <begin position="223"/>
        <end position="266"/>
    </location>
</feature>
<dbReference type="STRING" id="27349.A0A0L6V922"/>
<name>A0A0L6V922_9BASI</name>
<dbReference type="OrthoDB" id="10693625at2759"/>
<organism evidence="2 3">
    <name type="scientific">Puccinia sorghi</name>
    <dbReference type="NCBI Taxonomy" id="27349"/>
    <lineage>
        <taxon>Eukaryota</taxon>
        <taxon>Fungi</taxon>
        <taxon>Dikarya</taxon>
        <taxon>Basidiomycota</taxon>
        <taxon>Pucciniomycotina</taxon>
        <taxon>Pucciniomycetes</taxon>
        <taxon>Pucciniales</taxon>
        <taxon>Pucciniaceae</taxon>
        <taxon>Puccinia</taxon>
    </lineage>
</organism>